<sequence length="67" mass="7849">MDLITRLEAYVRDELQPKYTYPIGLVHTKAFEEAGKGRLYIWIDKGVTFEHKFIELPEKLYTSGKNS</sequence>
<comment type="caution">
    <text evidence="1">The sequence shown here is derived from an EMBL/GenBank/DDBJ whole genome shotgun (WGS) entry which is preliminary data.</text>
</comment>
<reference evidence="1 2" key="1">
    <citation type="submission" date="2016-10" db="EMBL/GenBank/DDBJ databases">
        <title>Paenibacillus species isolates.</title>
        <authorList>
            <person name="Beno S.M."/>
        </authorList>
    </citation>
    <scope>NUCLEOTIDE SEQUENCE [LARGE SCALE GENOMIC DNA]</scope>
    <source>
        <strain evidence="1 2">FSL H7-0744</strain>
    </source>
</reference>
<protein>
    <submittedName>
        <fullName evidence="1">Uncharacterized protein</fullName>
    </submittedName>
</protein>
<accession>A0ABX3HME7</accession>
<evidence type="ECO:0000313" key="2">
    <source>
        <dbReference type="Proteomes" id="UP000187412"/>
    </source>
</evidence>
<dbReference type="EMBL" id="MPTB01000004">
    <property type="protein sequence ID" value="OMD51878.1"/>
    <property type="molecule type" value="Genomic_DNA"/>
</dbReference>
<name>A0ABX3HME7_PAEBO</name>
<dbReference type="RefSeq" id="WP_076109502.1">
    <property type="nucleotide sequence ID" value="NZ_MPTB01000004.1"/>
</dbReference>
<dbReference type="Proteomes" id="UP000187412">
    <property type="component" value="Unassembled WGS sequence"/>
</dbReference>
<evidence type="ECO:0000313" key="1">
    <source>
        <dbReference type="EMBL" id="OMD51878.1"/>
    </source>
</evidence>
<gene>
    <name evidence="1" type="ORF">BSK56_04440</name>
</gene>
<organism evidence="1 2">
    <name type="scientific">Paenibacillus borealis</name>
    <dbReference type="NCBI Taxonomy" id="160799"/>
    <lineage>
        <taxon>Bacteria</taxon>
        <taxon>Bacillati</taxon>
        <taxon>Bacillota</taxon>
        <taxon>Bacilli</taxon>
        <taxon>Bacillales</taxon>
        <taxon>Paenibacillaceae</taxon>
        <taxon>Paenibacillus</taxon>
    </lineage>
</organism>
<keyword evidence="2" id="KW-1185">Reference proteome</keyword>
<proteinExistence type="predicted"/>